<dbReference type="AlphaFoldDB" id="G0L2L8"/>
<name>G0L2L8_ZOBGA</name>
<gene>
    <name evidence="1" type="ordered locus">zobellia_1008</name>
</gene>
<accession>G0L2L8</accession>
<evidence type="ECO:0000313" key="1">
    <source>
        <dbReference type="EMBL" id="CAZ95065.1"/>
    </source>
</evidence>
<sequence>MLCRYNSFFGFKVNNYLIFSKFFSEVVCLELLVGGGKKNEVQSSKTIF</sequence>
<dbReference type="HOGENOM" id="CLU_3159660_0_0_10"/>
<dbReference type="KEGG" id="zga:ZOBELLIA_1008"/>
<dbReference type="STRING" id="63186.ZOBELLIA_1008"/>
<dbReference type="Proteomes" id="UP000008898">
    <property type="component" value="Chromosome"/>
</dbReference>
<dbReference type="EMBL" id="FP476056">
    <property type="protein sequence ID" value="CAZ95065.1"/>
    <property type="molecule type" value="Genomic_DNA"/>
</dbReference>
<evidence type="ECO:0000313" key="2">
    <source>
        <dbReference type="Proteomes" id="UP000008898"/>
    </source>
</evidence>
<reference evidence="2" key="1">
    <citation type="submission" date="2009-07" db="EMBL/GenBank/DDBJ databases">
        <title>Complete genome sequence of Zobellia galactanivorans Dsij.</title>
        <authorList>
            <consortium name="Genoscope - CEA"/>
        </authorList>
    </citation>
    <scope>NUCLEOTIDE SEQUENCE [LARGE SCALE GENOMIC DNA]</scope>
    <source>
        <strain evidence="2">DSM 12802 / CCUG 47099 / CIP 106680 / NCIMB 13871 / Dsij</strain>
    </source>
</reference>
<organism evidence="1 2">
    <name type="scientific">Zobellia galactanivorans (strain DSM 12802 / CCUG 47099 / CIP 106680 / NCIMB 13871 / Dsij)</name>
    <dbReference type="NCBI Taxonomy" id="63186"/>
    <lineage>
        <taxon>Bacteria</taxon>
        <taxon>Pseudomonadati</taxon>
        <taxon>Bacteroidota</taxon>
        <taxon>Flavobacteriia</taxon>
        <taxon>Flavobacteriales</taxon>
        <taxon>Flavobacteriaceae</taxon>
        <taxon>Zobellia</taxon>
    </lineage>
</organism>
<protein>
    <submittedName>
        <fullName evidence="1">Uncharacterized protein</fullName>
    </submittedName>
</protein>
<reference evidence="1 2" key="2">
    <citation type="journal article" date="2012" name="Environ. Microbiol.">
        <title>Characterization of the first alginolytic operons in a marine bacterium: from their emergence in marine Flavobacteriia to their independent transfers to marine Proteobacteria and human gut Bacteroides.</title>
        <authorList>
            <person name="Thomas F."/>
            <person name="Barbeyron T."/>
            <person name="Tonon T."/>
            <person name="Genicot S."/>
            <person name="Czjzek M."/>
            <person name="Michel G."/>
        </authorList>
    </citation>
    <scope>NUCLEOTIDE SEQUENCE [LARGE SCALE GENOMIC DNA]</scope>
    <source>
        <strain evidence="2">DSM 12802 / CCUG 47099 / CIP 106680 / NCIMB 13871 / Dsij</strain>
    </source>
</reference>
<proteinExistence type="predicted"/>
<keyword evidence="2" id="KW-1185">Reference proteome</keyword>